<keyword evidence="11 12" id="KW-0511">Multifunctional enzyme</keyword>
<evidence type="ECO:0000256" key="11">
    <source>
        <dbReference type="ARBA" id="ARBA00023268"/>
    </source>
</evidence>
<keyword evidence="10 12" id="KW-0486">Methionine biosynthesis</keyword>
<evidence type="ECO:0000256" key="4">
    <source>
        <dbReference type="ARBA" id="ARBA00022605"/>
    </source>
</evidence>
<evidence type="ECO:0000256" key="2">
    <source>
        <dbReference type="ARBA" id="ARBA00011738"/>
    </source>
</evidence>
<reference evidence="15" key="1">
    <citation type="journal article" date="2016" name="Genome Announc.">
        <title>Draft Genome Sequence of the Syntrophic Lactate-Degrading Bacterium Tepidanaerobacter syntrophicus JLT.</title>
        <authorList>
            <person name="Matsuura N."/>
            <person name="Ohashi A."/>
            <person name="Tourlousse D.M."/>
            <person name="Sekiguchi Y."/>
        </authorList>
    </citation>
    <scope>NUCLEOTIDE SEQUENCE [LARGE SCALE GENOMIC DNA]</scope>
    <source>
        <strain evidence="15">JL</strain>
    </source>
</reference>
<dbReference type="InterPro" id="IPR000672">
    <property type="entry name" value="THF_DH/CycHdrlase"/>
</dbReference>
<dbReference type="PANTHER" id="PTHR48099:SF5">
    <property type="entry name" value="C-1-TETRAHYDROFOLATE SYNTHASE, CYTOPLASMIC"/>
    <property type="match status" value="1"/>
</dbReference>
<dbReference type="InterPro" id="IPR020631">
    <property type="entry name" value="THF_DH/CycHdrlase_NAD-bd_dom"/>
</dbReference>
<dbReference type="RefSeq" id="WP_059032599.1">
    <property type="nucleotide sequence ID" value="NZ_DF977001.1"/>
</dbReference>
<dbReference type="GO" id="GO:0006164">
    <property type="term" value="P:purine nucleotide biosynthetic process"/>
    <property type="evidence" value="ECO:0007669"/>
    <property type="project" value="UniProtKB-KW"/>
</dbReference>
<comment type="caution">
    <text evidence="12">Lacks conserved residue(s) required for the propagation of feature annotation.</text>
</comment>
<evidence type="ECO:0000313" key="16">
    <source>
        <dbReference type="Proteomes" id="UP000062160"/>
    </source>
</evidence>
<dbReference type="OrthoDB" id="9803580at2"/>
<dbReference type="EC" id="1.5.1.5" evidence="12"/>
<dbReference type="Pfam" id="PF00763">
    <property type="entry name" value="THF_DHG_CYH"/>
    <property type="match status" value="1"/>
</dbReference>
<dbReference type="GO" id="GO:0035999">
    <property type="term" value="P:tetrahydrofolate interconversion"/>
    <property type="evidence" value="ECO:0007669"/>
    <property type="project" value="UniProtKB-UniRule"/>
</dbReference>
<dbReference type="InterPro" id="IPR046346">
    <property type="entry name" value="Aminoacid_DH-like_N_sf"/>
</dbReference>
<comment type="subunit">
    <text evidence="2 12">Homodimer.</text>
</comment>
<comment type="pathway">
    <text evidence="1 12">One-carbon metabolism; tetrahydrofolate interconversion.</text>
</comment>
<dbReference type="GO" id="GO:0004488">
    <property type="term" value="F:methylenetetrahydrofolate dehydrogenase (NADP+) activity"/>
    <property type="evidence" value="ECO:0007669"/>
    <property type="project" value="UniProtKB-UniRule"/>
</dbReference>
<dbReference type="SUPFAM" id="SSF51735">
    <property type="entry name" value="NAD(P)-binding Rossmann-fold domains"/>
    <property type="match status" value="1"/>
</dbReference>
<sequence length="285" mass="30536">MAKILDGKEVAAALKDELVAEVDRLRKQGITPGLCLVMAGSRPDSQSYINSAVKRCSSIGIDCRVKKLPEDVTQGDFLKIIDDLNTDPKINGIMVMRPLPQYISENTIKYKISPEKDVDCLNPINVSKVISGDDDGFAPCTPAAVIEILDYYGIKVEGKRTVVIGRSMVVGRPLAMMLLARNATVTICHTRTRNLAEETKKGEILIAAAGKAKMVTKDMVSNGAVVIDVGINFDESGKMCGDVDFDSVCPIASSITPVPGGVGAVTSTVLAKHVIEALKLQKGIY</sequence>
<dbReference type="HAMAP" id="MF_01576">
    <property type="entry name" value="THF_DHG_CYH"/>
    <property type="match status" value="1"/>
</dbReference>
<keyword evidence="16" id="KW-1185">Reference proteome</keyword>
<dbReference type="AlphaFoldDB" id="A0A0U9HEE3"/>
<feature type="domain" description="Tetrahydrofolate dehydrogenase/cyclohydrolase catalytic" evidence="13">
    <location>
        <begin position="5"/>
        <end position="119"/>
    </location>
</feature>
<evidence type="ECO:0000256" key="12">
    <source>
        <dbReference type="HAMAP-Rule" id="MF_01576"/>
    </source>
</evidence>
<dbReference type="STRING" id="224999.GCA_001485475_01208"/>
<dbReference type="InterPro" id="IPR036291">
    <property type="entry name" value="NAD(P)-bd_dom_sf"/>
</dbReference>
<evidence type="ECO:0000256" key="10">
    <source>
        <dbReference type="ARBA" id="ARBA00023167"/>
    </source>
</evidence>
<evidence type="ECO:0000256" key="9">
    <source>
        <dbReference type="ARBA" id="ARBA00023102"/>
    </source>
</evidence>
<keyword evidence="3 12" id="KW-0554">One-carbon metabolism</keyword>
<dbReference type="EMBL" id="DF977001">
    <property type="protein sequence ID" value="GAQ25193.1"/>
    <property type="molecule type" value="Genomic_DNA"/>
</dbReference>
<keyword evidence="5 12" id="KW-0658">Purine biosynthesis</keyword>
<proteinExistence type="inferred from homology"/>
<evidence type="ECO:0000256" key="8">
    <source>
        <dbReference type="ARBA" id="ARBA00023002"/>
    </source>
</evidence>
<dbReference type="UniPathway" id="UPA00193"/>
<dbReference type="Gene3D" id="3.40.50.10860">
    <property type="entry name" value="Leucine Dehydrogenase, chain A, domain 1"/>
    <property type="match status" value="1"/>
</dbReference>
<dbReference type="SUPFAM" id="SSF53223">
    <property type="entry name" value="Aminoacid dehydrogenase-like, N-terminal domain"/>
    <property type="match status" value="1"/>
</dbReference>
<dbReference type="FunFam" id="3.40.50.10860:FF:000005">
    <property type="entry name" value="C-1-tetrahydrofolate synthase, cytoplasmic, putative"/>
    <property type="match status" value="1"/>
</dbReference>
<feature type="binding site" evidence="12">
    <location>
        <position position="231"/>
    </location>
    <ligand>
        <name>NADP(+)</name>
        <dbReference type="ChEBI" id="CHEBI:58349"/>
    </ligand>
</feature>
<dbReference type="PANTHER" id="PTHR48099">
    <property type="entry name" value="C-1-TETRAHYDROFOLATE SYNTHASE, CYTOPLASMIC-RELATED"/>
    <property type="match status" value="1"/>
</dbReference>
<evidence type="ECO:0000256" key="1">
    <source>
        <dbReference type="ARBA" id="ARBA00004777"/>
    </source>
</evidence>
<dbReference type="GO" id="GO:0009086">
    <property type="term" value="P:methionine biosynthetic process"/>
    <property type="evidence" value="ECO:0007669"/>
    <property type="project" value="UniProtKB-KW"/>
</dbReference>
<comment type="similarity">
    <text evidence="12">Belongs to the tetrahydrofolate dehydrogenase/cyclohydrolase family.</text>
</comment>
<feature type="binding site" evidence="12">
    <location>
        <begin position="165"/>
        <end position="167"/>
    </location>
    <ligand>
        <name>NADP(+)</name>
        <dbReference type="ChEBI" id="CHEBI:58349"/>
    </ligand>
</feature>
<evidence type="ECO:0000256" key="7">
    <source>
        <dbReference type="ARBA" id="ARBA00022857"/>
    </source>
</evidence>
<evidence type="ECO:0000259" key="13">
    <source>
        <dbReference type="Pfam" id="PF00763"/>
    </source>
</evidence>
<dbReference type="Proteomes" id="UP000062160">
    <property type="component" value="Unassembled WGS sequence"/>
</dbReference>
<dbReference type="Pfam" id="PF02882">
    <property type="entry name" value="THF_DHG_CYH_C"/>
    <property type="match status" value="1"/>
</dbReference>
<dbReference type="GO" id="GO:0000105">
    <property type="term" value="P:L-histidine biosynthetic process"/>
    <property type="evidence" value="ECO:0007669"/>
    <property type="project" value="UniProtKB-KW"/>
</dbReference>
<accession>A0A0U9HEE3</accession>
<evidence type="ECO:0000313" key="15">
    <source>
        <dbReference type="EMBL" id="GAQ25193.1"/>
    </source>
</evidence>
<keyword evidence="7 12" id="KW-0521">NADP</keyword>
<dbReference type="GO" id="GO:0005829">
    <property type="term" value="C:cytosol"/>
    <property type="evidence" value="ECO:0007669"/>
    <property type="project" value="TreeGrafter"/>
</dbReference>
<evidence type="ECO:0000256" key="6">
    <source>
        <dbReference type="ARBA" id="ARBA00022801"/>
    </source>
</evidence>
<comment type="catalytic activity">
    <reaction evidence="12">
        <text>(6R)-5,10-methenyltetrahydrofolate + H2O = (6R)-10-formyltetrahydrofolate + H(+)</text>
        <dbReference type="Rhea" id="RHEA:23700"/>
        <dbReference type="ChEBI" id="CHEBI:15377"/>
        <dbReference type="ChEBI" id="CHEBI:15378"/>
        <dbReference type="ChEBI" id="CHEBI:57455"/>
        <dbReference type="ChEBI" id="CHEBI:195366"/>
        <dbReference type="EC" id="3.5.4.9"/>
    </reaction>
</comment>
<comment type="function">
    <text evidence="12">Catalyzes the oxidation of 5,10-methylenetetrahydrofolate to 5,10-methenyltetrahydrofolate and then the hydrolysis of 5,10-methenyltetrahydrofolate to 10-formyltetrahydrofolate.</text>
</comment>
<keyword evidence="4 12" id="KW-0028">Amino-acid biosynthesis</keyword>
<keyword evidence="6 12" id="KW-0378">Hydrolase</keyword>
<evidence type="ECO:0000259" key="14">
    <source>
        <dbReference type="Pfam" id="PF02882"/>
    </source>
</evidence>
<evidence type="ECO:0000256" key="3">
    <source>
        <dbReference type="ARBA" id="ARBA00022563"/>
    </source>
</evidence>
<dbReference type="Gene3D" id="3.40.50.720">
    <property type="entry name" value="NAD(P)-binding Rossmann-like Domain"/>
    <property type="match status" value="1"/>
</dbReference>
<comment type="catalytic activity">
    <reaction evidence="12">
        <text>(6R)-5,10-methylene-5,6,7,8-tetrahydrofolate + NADP(+) = (6R)-5,10-methenyltetrahydrofolate + NADPH</text>
        <dbReference type="Rhea" id="RHEA:22812"/>
        <dbReference type="ChEBI" id="CHEBI:15636"/>
        <dbReference type="ChEBI" id="CHEBI:57455"/>
        <dbReference type="ChEBI" id="CHEBI:57783"/>
        <dbReference type="ChEBI" id="CHEBI:58349"/>
        <dbReference type="EC" id="1.5.1.5"/>
    </reaction>
</comment>
<dbReference type="EC" id="3.5.4.9" evidence="12"/>
<dbReference type="GO" id="GO:0004477">
    <property type="term" value="F:methenyltetrahydrofolate cyclohydrolase activity"/>
    <property type="evidence" value="ECO:0007669"/>
    <property type="project" value="UniProtKB-UniRule"/>
</dbReference>
<evidence type="ECO:0000256" key="5">
    <source>
        <dbReference type="ARBA" id="ARBA00022755"/>
    </source>
</evidence>
<name>A0A0U9HEE3_9FIRM</name>
<keyword evidence="8 12" id="KW-0560">Oxidoreductase</keyword>
<feature type="domain" description="Tetrahydrofolate dehydrogenase/cyclohydrolase NAD(P)-binding" evidence="14">
    <location>
        <begin position="139"/>
        <end position="281"/>
    </location>
</feature>
<gene>
    <name evidence="12" type="primary">folD</name>
    <name evidence="15" type="ORF">TSYNT_7211</name>
</gene>
<dbReference type="CDD" id="cd01080">
    <property type="entry name" value="NAD_bind_m-THF_DH_Cyclohyd"/>
    <property type="match status" value="1"/>
</dbReference>
<dbReference type="FunFam" id="3.40.50.720:FF:000094">
    <property type="entry name" value="Bifunctional protein FolD"/>
    <property type="match status" value="1"/>
</dbReference>
<dbReference type="InterPro" id="IPR020630">
    <property type="entry name" value="THF_DH/CycHdrlase_cat_dom"/>
</dbReference>
<organism evidence="15">
    <name type="scientific">Tepidanaerobacter syntrophicus</name>
    <dbReference type="NCBI Taxonomy" id="224999"/>
    <lineage>
        <taxon>Bacteria</taxon>
        <taxon>Bacillati</taxon>
        <taxon>Bacillota</taxon>
        <taxon>Clostridia</taxon>
        <taxon>Thermosediminibacterales</taxon>
        <taxon>Tepidanaerobacteraceae</taxon>
        <taxon>Tepidanaerobacter</taxon>
    </lineage>
</organism>
<dbReference type="PRINTS" id="PR00085">
    <property type="entry name" value="THFDHDRGNASE"/>
</dbReference>
<keyword evidence="9 12" id="KW-0368">Histidine biosynthesis</keyword>
<protein>
    <recommendedName>
        <fullName evidence="12">Bifunctional protein FolD</fullName>
    </recommendedName>
    <domain>
        <recommendedName>
            <fullName evidence="12">Methylenetetrahydrofolate dehydrogenase</fullName>
            <ecNumber evidence="12">1.5.1.5</ecNumber>
        </recommendedName>
    </domain>
    <domain>
        <recommendedName>
            <fullName evidence="12">Methenyltetrahydrofolate cyclohydrolase</fullName>
            <ecNumber evidence="12">3.5.4.9</ecNumber>
        </recommendedName>
    </domain>
</protein>